<dbReference type="Proteomes" id="UP001216907">
    <property type="component" value="Unassembled WGS sequence"/>
</dbReference>
<feature type="region of interest" description="Disordered" evidence="1">
    <location>
        <begin position="145"/>
        <end position="183"/>
    </location>
</feature>
<organism evidence="3 4">
    <name type="scientific">Paludisphaera mucosa</name>
    <dbReference type="NCBI Taxonomy" id="3030827"/>
    <lineage>
        <taxon>Bacteria</taxon>
        <taxon>Pseudomonadati</taxon>
        <taxon>Planctomycetota</taxon>
        <taxon>Planctomycetia</taxon>
        <taxon>Isosphaerales</taxon>
        <taxon>Isosphaeraceae</taxon>
        <taxon>Paludisphaera</taxon>
    </lineage>
</organism>
<dbReference type="Pfam" id="PF04972">
    <property type="entry name" value="BON"/>
    <property type="match status" value="1"/>
</dbReference>
<evidence type="ECO:0000259" key="2">
    <source>
        <dbReference type="PROSITE" id="PS50914"/>
    </source>
</evidence>
<gene>
    <name evidence="3" type="ORF">PZE19_14230</name>
</gene>
<dbReference type="RefSeq" id="WP_277861292.1">
    <property type="nucleotide sequence ID" value="NZ_JARRAG010000002.1"/>
</dbReference>
<comment type="caution">
    <text evidence="3">The sequence shown here is derived from an EMBL/GenBank/DDBJ whole genome shotgun (WGS) entry which is preliminary data.</text>
</comment>
<dbReference type="PROSITE" id="PS50914">
    <property type="entry name" value="BON"/>
    <property type="match status" value="1"/>
</dbReference>
<dbReference type="Gene3D" id="3.40.1520.20">
    <property type="match status" value="1"/>
</dbReference>
<keyword evidence="4" id="KW-1185">Reference proteome</keyword>
<evidence type="ECO:0000313" key="4">
    <source>
        <dbReference type="Proteomes" id="UP001216907"/>
    </source>
</evidence>
<dbReference type="InterPro" id="IPR007055">
    <property type="entry name" value="BON_dom"/>
</dbReference>
<evidence type="ECO:0000313" key="3">
    <source>
        <dbReference type="EMBL" id="MDG3004941.1"/>
    </source>
</evidence>
<feature type="compositionally biased region" description="Pro residues" evidence="1">
    <location>
        <begin position="172"/>
        <end position="183"/>
    </location>
</feature>
<sequence length="183" mass="19609">MNGIKRFGAAAALGTMLAVGGPAARAQAQQEPGAIERAGEKLDEAGRSLRQGLERGFNRTKEVVRESFEKTRARVNDMNIEARVYGRLHWDKMLETSTFDLSSEAQGIVTLRGSVPTVEARKHAVALAADTVGVTRVIDQLAVQTGSETTTEVEVRTPAAAPAPKVRVQPRTPAPATPADPQR</sequence>
<dbReference type="EMBL" id="JARRAG010000002">
    <property type="protein sequence ID" value="MDG3004941.1"/>
    <property type="molecule type" value="Genomic_DNA"/>
</dbReference>
<feature type="domain" description="BON" evidence="2">
    <location>
        <begin position="76"/>
        <end position="145"/>
    </location>
</feature>
<evidence type="ECO:0000256" key="1">
    <source>
        <dbReference type="SAM" id="MobiDB-lite"/>
    </source>
</evidence>
<protein>
    <submittedName>
        <fullName evidence="3">BON domain-containing protein</fullName>
    </submittedName>
</protein>
<name>A0ABT6FBM1_9BACT</name>
<proteinExistence type="predicted"/>
<reference evidence="3 4" key="1">
    <citation type="submission" date="2023-03" db="EMBL/GenBank/DDBJ databases">
        <title>Paludisphaera mucosa sp. nov. a novel planctomycete from northern fen.</title>
        <authorList>
            <person name="Ivanova A."/>
        </authorList>
    </citation>
    <scope>NUCLEOTIDE SEQUENCE [LARGE SCALE GENOMIC DNA]</scope>
    <source>
        <strain evidence="3 4">Pla2</strain>
    </source>
</reference>
<accession>A0ABT6FBM1</accession>